<proteinExistence type="predicted"/>
<dbReference type="EMBL" id="CP068985">
    <property type="protein sequence ID" value="QYC44938.1"/>
    <property type="molecule type" value="Genomic_DNA"/>
</dbReference>
<gene>
    <name evidence="1" type="ORF">Nocox_36920</name>
</gene>
<sequence length="87" mass="9482">MPGGRKWSQEERTLWHELWTAPQASQWDDSFIPSVAAYVCHFTAVLSGDASAWAAQEMRHLGEQLGLTPKGMLSLGWALPTPGGGSE</sequence>
<name>A0ABX8UE25_9ACTN</name>
<accession>A0ABX8UE25</accession>
<dbReference type="RefSeq" id="WP_020545096.1">
    <property type="nucleotide sequence ID" value="NZ_CP068985.1"/>
</dbReference>
<organism evidence="1 2">
    <name type="scientific">Nonomuraea coxensis DSM 45129</name>
    <dbReference type="NCBI Taxonomy" id="1122611"/>
    <lineage>
        <taxon>Bacteria</taxon>
        <taxon>Bacillati</taxon>
        <taxon>Actinomycetota</taxon>
        <taxon>Actinomycetes</taxon>
        <taxon>Streptosporangiales</taxon>
        <taxon>Streptosporangiaceae</taxon>
        <taxon>Nonomuraea</taxon>
    </lineage>
</organism>
<evidence type="ECO:0000313" key="2">
    <source>
        <dbReference type="Proteomes" id="UP000824681"/>
    </source>
</evidence>
<dbReference type="Proteomes" id="UP000824681">
    <property type="component" value="Chromosome"/>
</dbReference>
<keyword evidence="2" id="KW-1185">Reference proteome</keyword>
<protein>
    <submittedName>
        <fullName evidence="1">Uncharacterized protein</fullName>
    </submittedName>
</protein>
<reference evidence="1 2" key="1">
    <citation type="journal article" date="2021" name="ACS Chem. Biol.">
        <title>Genomic-Led Discovery of a Novel Glycopeptide Antibiotic by Nonomuraea coxensis DSM 45129.</title>
        <authorList>
            <person name="Yushchuk O."/>
            <person name="Vior N.M."/>
            <person name="Andreo-Vidal A."/>
            <person name="Berini F."/>
            <person name="Ruckert C."/>
            <person name="Busche T."/>
            <person name="Binda E."/>
            <person name="Kalinowski J."/>
            <person name="Truman A.W."/>
            <person name="Marinelli F."/>
        </authorList>
    </citation>
    <scope>NUCLEOTIDE SEQUENCE [LARGE SCALE GENOMIC DNA]</scope>
    <source>
        <strain evidence="1 2">DSM 45129</strain>
    </source>
</reference>
<evidence type="ECO:0000313" key="1">
    <source>
        <dbReference type="EMBL" id="QYC44938.1"/>
    </source>
</evidence>